<dbReference type="Pfam" id="PF08662">
    <property type="entry name" value="eIF2A"/>
    <property type="match status" value="1"/>
</dbReference>
<dbReference type="PANTHER" id="PTHR22839:SF0">
    <property type="entry name" value="THO COMPLEX SUBUNIT 3"/>
    <property type="match status" value="1"/>
</dbReference>
<dbReference type="InterPro" id="IPR013979">
    <property type="entry name" value="TIF_beta_prop-like"/>
</dbReference>
<dbReference type="CDD" id="cd00200">
    <property type="entry name" value="WD40"/>
    <property type="match status" value="1"/>
</dbReference>
<dbReference type="EMBL" id="BNJJ01000014">
    <property type="protein sequence ID" value="GHO86786.1"/>
    <property type="molecule type" value="Genomic_DNA"/>
</dbReference>
<feature type="repeat" description="WD" evidence="4">
    <location>
        <begin position="315"/>
        <end position="346"/>
    </location>
</feature>
<evidence type="ECO:0000256" key="4">
    <source>
        <dbReference type="PROSITE-ProRule" id="PRU00221"/>
    </source>
</evidence>
<feature type="repeat" description="WD" evidence="4">
    <location>
        <begin position="272"/>
        <end position="294"/>
    </location>
</feature>
<dbReference type="PROSITE" id="PS50294">
    <property type="entry name" value="WD_REPEATS_REGION"/>
    <property type="match status" value="2"/>
</dbReference>
<dbReference type="InterPro" id="IPR020472">
    <property type="entry name" value="WD40_PAC1"/>
</dbReference>
<feature type="repeat" description="WD" evidence="4">
    <location>
        <begin position="176"/>
        <end position="210"/>
    </location>
</feature>
<keyword evidence="7" id="KW-1185">Reference proteome</keyword>
<feature type="domain" description="Translation initiation factor beta propellor-like" evidence="5">
    <location>
        <begin position="229"/>
        <end position="328"/>
    </location>
</feature>
<evidence type="ECO:0000259" key="5">
    <source>
        <dbReference type="Pfam" id="PF08662"/>
    </source>
</evidence>
<feature type="repeat" description="WD" evidence="4">
    <location>
        <begin position="347"/>
        <end position="382"/>
    </location>
</feature>
<dbReference type="Pfam" id="PF00400">
    <property type="entry name" value="WD40"/>
    <property type="match status" value="4"/>
</dbReference>
<dbReference type="InterPro" id="IPR015943">
    <property type="entry name" value="WD40/YVTN_repeat-like_dom_sf"/>
</dbReference>
<dbReference type="InterPro" id="IPR040132">
    <property type="entry name" value="Tex1/THOC3"/>
</dbReference>
<dbReference type="PROSITE" id="PS50082">
    <property type="entry name" value="WD_REPEATS_2"/>
    <property type="match status" value="5"/>
</dbReference>
<proteinExistence type="inferred from homology"/>
<reference evidence="6 7" key="1">
    <citation type="journal article" date="2021" name="Int. J. Syst. Evol. Microbiol.">
        <title>Reticulibacter mediterranei gen. nov., sp. nov., within the new family Reticulibacteraceae fam. nov., and Ktedonospora formicarum gen. nov., sp. nov., Ktedonobacter robiniae sp. nov., Dictyobacter formicarum sp. nov. and Dictyobacter arantiisoli sp. nov., belonging to the class Ktedonobacteria.</title>
        <authorList>
            <person name="Yabe S."/>
            <person name="Zheng Y."/>
            <person name="Wang C.M."/>
            <person name="Sakai Y."/>
            <person name="Abe K."/>
            <person name="Yokota A."/>
            <person name="Donadio S."/>
            <person name="Cavaletti L."/>
            <person name="Monciardini P."/>
        </authorList>
    </citation>
    <scope>NUCLEOTIDE SEQUENCE [LARGE SCALE GENOMIC DNA]</scope>
    <source>
        <strain evidence="6 7">SOSP1-9</strain>
    </source>
</reference>
<dbReference type="PANTHER" id="PTHR22839">
    <property type="entry name" value="THO COMPLEX SUBUNIT 3 THO3"/>
    <property type="match status" value="1"/>
</dbReference>
<keyword evidence="2" id="KW-0677">Repeat</keyword>
<accession>A0ABQ3VN19</accession>
<dbReference type="InterPro" id="IPR001680">
    <property type="entry name" value="WD40_rpt"/>
</dbReference>
<keyword evidence="1 4" id="KW-0853">WD repeat</keyword>
<comment type="similarity">
    <text evidence="3">Belongs to the THOC3 family.</text>
</comment>
<protein>
    <recommendedName>
        <fullName evidence="5">Translation initiation factor beta propellor-like domain-containing protein</fullName>
    </recommendedName>
</protein>
<dbReference type="SUPFAM" id="SSF50978">
    <property type="entry name" value="WD40 repeat-like"/>
    <property type="match status" value="1"/>
</dbReference>
<name>A0ABQ3VN19_9CHLR</name>
<evidence type="ECO:0000313" key="6">
    <source>
        <dbReference type="EMBL" id="GHO86786.1"/>
    </source>
</evidence>
<dbReference type="RefSeq" id="WP_201364400.1">
    <property type="nucleotide sequence ID" value="NZ_BNJJ01000014.1"/>
</dbReference>
<dbReference type="SMART" id="SM00320">
    <property type="entry name" value="WD40"/>
    <property type="match status" value="7"/>
</dbReference>
<comment type="caution">
    <text evidence="6">The sequence shown here is derived from an EMBL/GenBank/DDBJ whole genome shotgun (WGS) entry which is preliminary data.</text>
</comment>
<dbReference type="PROSITE" id="PS00678">
    <property type="entry name" value="WD_REPEATS_1"/>
    <property type="match status" value="1"/>
</dbReference>
<evidence type="ECO:0000256" key="3">
    <source>
        <dbReference type="ARBA" id="ARBA00046343"/>
    </source>
</evidence>
<dbReference type="InterPro" id="IPR036322">
    <property type="entry name" value="WD40_repeat_dom_sf"/>
</dbReference>
<dbReference type="Gene3D" id="2.130.10.10">
    <property type="entry name" value="YVTN repeat-like/Quinoprotein amine dehydrogenase"/>
    <property type="match status" value="3"/>
</dbReference>
<organism evidence="6 7">
    <name type="scientific">Dictyobacter formicarum</name>
    <dbReference type="NCBI Taxonomy" id="2778368"/>
    <lineage>
        <taxon>Bacteria</taxon>
        <taxon>Bacillati</taxon>
        <taxon>Chloroflexota</taxon>
        <taxon>Ktedonobacteria</taxon>
        <taxon>Ktedonobacterales</taxon>
        <taxon>Dictyobacteraceae</taxon>
        <taxon>Dictyobacter</taxon>
    </lineage>
</organism>
<dbReference type="PRINTS" id="PR00320">
    <property type="entry name" value="GPROTEINBRPT"/>
</dbReference>
<dbReference type="Proteomes" id="UP000635565">
    <property type="component" value="Unassembled WGS sequence"/>
</dbReference>
<sequence length="382" mass="41078">MKQDVSYQDVSYYAQSSERAHIASTLFSRRRFCALTATGMLAAACQPFASTSIPATPTARPALKPITATNASHLKQIGILDNLRDKVRGLCWSPDGQLLAVAPSEQLQIWHGTTMKQVTTLQGVAGSINGMSWSPDGSSLAAVGDKGVVQILNTSNWRTRMVLSWQTTSAHPRAELMSVAWSPTTHQLVAGNADGAILIWDTATGKNSGLWEGPAQRANSAGRYPYAVWGIAWSPNGRHIISNRYDTYTFVWDAQSGKIVKQLPPQDQPNGVAYSPNGQLVATSNDAGTVQIWDQQGKNIQVLTGHTEASWAYPVMWSPDSTLLTTARGEGLIQLWEVKSGHELVSIQGHNSGVYTGGWSSSGTIIATGGDDATVRLWGVTS</sequence>
<dbReference type="InterPro" id="IPR019775">
    <property type="entry name" value="WD40_repeat_CS"/>
</dbReference>
<evidence type="ECO:0000256" key="2">
    <source>
        <dbReference type="ARBA" id="ARBA00022737"/>
    </source>
</evidence>
<gene>
    <name evidence="6" type="ORF">KSZ_47920</name>
</gene>
<evidence type="ECO:0000256" key="1">
    <source>
        <dbReference type="ARBA" id="ARBA00022574"/>
    </source>
</evidence>
<feature type="repeat" description="WD" evidence="4">
    <location>
        <begin position="228"/>
        <end position="262"/>
    </location>
</feature>
<evidence type="ECO:0000313" key="7">
    <source>
        <dbReference type="Proteomes" id="UP000635565"/>
    </source>
</evidence>